<dbReference type="KEGG" id="barh:WN72_42675"/>
<name>A0AAE7P034_9BRAD</name>
<dbReference type="AlphaFoldDB" id="A0AAE7P034"/>
<protein>
    <submittedName>
        <fullName evidence="1">Uncharacterized protein</fullName>
    </submittedName>
</protein>
<evidence type="ECO:0000313" key="1">
    <source>
        <dbReference type="EMBL" id="QOZ72259.1"/>
    </source>
</evidence>
<proteinExistence type="predicted"/>
<organism evidence="1 2">
    <name type="scientific">Bradyrhizobium arachidis</name>
    <dbReference type="NCBI Taxonomy" id="858423"/>
    <lineage>
        <taxon>Bacteria</taxon>
        <taxon>Pseudomonadati</taxon>
        <taxon>Pseudomonadota</taxon>
        <taxon>Alphaproteobacteria</taxon>
        <taxon>Hyphomicrobiales</taxon>
        <taxon>Nitrobacteraceae</taxon>
        <taxon>Bradyrhizobium</taxon>
    </lineage>
</organism>
<sequence length="73" mass="7946">MLRLAQLAPQDDGSDMTSCVGHMHLHTFAVIARLDRAIQYSEASVIHREAAAYWIPRRSLSSGSPKARPGGGE</sequence>
<gene>
    <name evidence="1" type="ORF">WN72_42675</name>
</gene>
<accession>A0AAE7P034</accession>
<dbReference type="EMBL" id="CP030050">
    <property type="protein sequence ID" value="QOZ72259.1"/>
    <property type="molecule type" value="Genomic_DNA"/>
</dbReference>
<evidence type="ECO:0000313" key="2">
    <source>
        <dbReference type="Proteomes" id="UP000594015"/>
    </source>
</evidence>
<reference evidence="1 2" key="1">
    <citation type="submission" date="2018-06" db="EMBL/GenBank/DDBJ databases">
        <title>Comparative genomics of Bradyrhizobium nodulating Arachidis hypogaea.</title>
        <authorList>
            <person name="Li Y."/>
        </authorList>
    </citation>
    <scope>NUCLEOTIDE SEQUENCE [LARGE SCALE GENOMIC DNA]</scope>
    <source>
        <strain evidence="1 2">CCBAU 051107</strain>
    </source>
</reference>
<dbReference type="Proteomes" id="UP000594015">
    <property type="component" value="Chromosome"/>
</dbReference>